<dbReference type="GO" id="GO:0003677">
    <property type="term" value="F:DNA binding"/>
    <property type="evidence" value="ECO:0007669"/>
    <property type="project" value="UniProtKB-KW"/>
</dbReference>
<evidence type="ECO:0000256" key="4">
    <source>
        <dbReference type="ARBA" id="ARBA00022833"/>
    </source>
</evidence>
<gene>
    <name evidence="8" type="ORF">EDS130_LOCUS31269</name>
    <name evidence="7" type="ORF">XAT740_LOCUS24346</name>
</gene>
<protein>
    <recommendedName>
        <fullName evidence="6">Replication protein A OB domain-containing protein</fullName>
    </recommendedName>
</protein>
<evidence type="ECO:0000313" key="8">
    <source>
        <dbReference type="EMBL" id="CAF1313392.1"/>
    </source>
</evidence>
<proteinExistence type="inferred from homology"/>
<dbReference type="Proteomes" id="UP000663852">
    <property type="component" value="Unassembled WGS sequence"/>
</dbReference>
<dbReference type="EMBL" id="CAJNOJ010000228">
    <property type="protein sequence ID" value="CAF1313392.1"/>
    <property type="molecule type" value="Genomic_DNA"/>
</dbReference>
<evidence type="ECO:0000313" key="9">
    <source>
        <dbReference type="Proteomes" id="UP000663828"/>
    </source>
</evidence>
<organism evidence="8 10">
    <name type="scientific">Adineta ricciae</name>
    <name type="common">Rotifer</name>
    <dbReference type="NCBI Taxonomy" id="249248"/>
    <lineage>
        <taxon>Eukaryota</taxon>
        <taxon>Metazoa</taxon>
        <taxon>Spiralia</taxon>
        <taxon>Gnathifera</taxon>
        <taxon>Rotifera</taxon>
        <taxon>Eurotatoria</taxon>
        <taxon>Bdelloidea</taxon>
        <taxon>Adinetida</taxon>
        <taxon>Adinetidae</taxon>
        <taxon>Adineta</taxon>
    </lineage>
</organism>
<evidence type="ECO:0000256" key="2">
    <source>
        <dbReference type="ARBA" id="ARBA00022723"/>
    </source>
</evidence>
<dbReference type="PANTHER" id="PTHR47165">
    <property type="entry name" value="OS03G0429900 PROTEIN"/>
    <property type="match status" value="1"/>
</dbReference>
<keyword evidence="5" id="KW-0238">DNA-binding</keyword>
<dbReference type="PANTHER" id="PTHR47165:SF4">
    <property type="entry name" value="OS03G0429900 PROTEIN"/>
    <property type="match status" value="1"/>
</dbReference>
<dbReference type="Proteomes" id="UP000663828">
    <property type="component" value="Unassembled WGS sequence"/>
</dbReference>
<comment type="caution">
    <text evidence="8">The sequence shown here is derived from an EMBL/GenBank/DDBJ whole genome shotgun (WGS) entry which is preliminary data.</text>
</comment>
<name>A0A815EM43_ADIRI</name>
<dbReference type="InterPro" id="IPR031657">
    <property type="entry name" value="REPA_OB_2"/>
</dbReference>
<dbReference type="OrthoDB" id="1751331at2759"/>
<dbReference type="FunFam" id="2.40.50.140:FF:000041">
    <property type="entry name" value="Replication protein A subunit"/>
    <property type="match status" value="1"/>
</dbReference>
<evidence type="ECO:0000259" key="6">
    <source>
        <dbReference type="Pfam" id="PF16900"/>
    </source>
</evidence>
<reference evidence="8" key="1">
    <citation type="submission" date="2021-02" db="EMBL/GenBank/DDBJ databases">
        <authorList>
            <person name="Nowell W R."/>
        </authorList>
    </citation>
    <scope>NUCLEOTIDE SEQUENCE</scope>
</reference>
<dbReference type="SUPFAM" id="SSF50249">
    <property type="entry name" value="Nucleic acid-binding proteins"/>
    <property type="match status" value="2"/>
</dbReference>
<dbReference type="Gene3D" id="2.40.50.140">
    <property type="entry name" value="Nucleic acid-binding proteins"/>
    <property type="match status" value="2"/>
</dbReference>
<dbReference type="EMBL" id="CAJNOR010001878">
    <property type="protein sequence ID" value="CAF1213954.1"/>
    <property type="molecule type" value="Genomic_DNA"/>
</dbReference>
<evidence type="ECO:0000256" key="5">
    <source>
        <dbReference type="ARBA" id="ARBA00023125"/>
    </source>
</evidence>
<accession>A0A815EM43</accession>
<evidence type="ECO:0000313" key="10">
    <source>
        <dbReference type="Proteomes" id="UP000663852"/>
    </source>
</evidence>
<evidence type="ECO:0000256" key="3">
    <source>
        <dbReference type="ARBA" id="ARBA00022771"/>
    </source>
</evidence>
<keyword evidence="2" id="KW-0479">Metal-binding</keyword>
<keyword evidence="3" id="KW-0863">Zinc-finger</keyword>
<evidence type="ECO:0000313" key="7">
    <source>
        <dbReference type="EMBL" id="CAF1213954.1"/>
    </source>
</evidence>
<keyword evidence="9" id="KW-1185">Reference proteome</keyword>
<comment type="similarity">
    <text evidence="1">Belongs to the replication factor A protein 1 family.</text>
</comment>
<dbReference type="AlphaFoldDB" id="A0A815EM43"/>
<dbReference type="CDD" id="cd04474">
    <property type="entry name" value="RPA1_DBD_A"/>
    <property type="match status" value="1"/>
</dbReference>
<evidence type="ECO:0000256" key="1">
    <source>
        <dbReference type="ARBA" id="ARBA00005690"/>
    </source>
</evidence>
<sequence>MDLISQTEKCLGSPEPWYKGTVDVSTYICQDNTRNAGESPVLLEPNRMPAIIPIAQLSTLISTRVVEGVIIRKSDVCTFGGGSGKFFNFDIADLHSEIRCKAFNEILDMFFGLIKVGQAYHFENFVLIRSNKLYNHLSHEFEINLTKNTILYEISDHIFPTIPVPFNMVNISDIAISMVGKCVDVFATVTYINNVDLIFVAKRNTHCYTRNVSVADDTGTIDIILWNDFATKFSTVVNTKVRFKNLLVQLFKGKLQLTTIMTTVINSEDEAQQV</sequence>
<dbReference type="GO" id="GO:0008270">
    <property type="term" value="F:zinc ion binding"/>
    <property type="evidence" value="ECO:0007669"/>
    <property type="project" value="UniProtKB-KW"/>
</dbReference>
<dbReference type="InterPro" id="IPR012340">
    <property type="entry name" value="NA-bd_OB-fold"/>
</dbReference>
<feature type="domain" description="Replication protein A OB" evidence="6">
    <location>
        <begin position="171"/>
        <end position="265"/>
    </location>
</feature>
<keyword evidence="4" id="KW-0862">Zinc</keyword>
<dbReference type="Pfam" id="PF16900">
    <property type="entry name" value="REPA_OB_2"/>
    <property type="match status" value="1"/>
</dbReference>